<protein>
    <recommendedName>
        <fullName evidence="7">Palmitoyltransferase</fullName>
        <ecNumber evidence="7">2.3.1.225</ecNumber>
    </recommendedName>
</protein>
<comment type="subcellular location">
    <subcellularLocation>
        <location evidence="1">Membrane</location>
        <topology evidence="1">Multi-pass membrane protein</topology>
    </subcellularLocation>
</comment>
<evidence type="ECO:0000259" key="8">
    <source>
        <dbReference type="Pfam" id="PF01529"/>
    </source>
</evidence>
<dbReference type="InterPro" id="IPR039859">
    <property type="entry name" value="PFA4/ZDH16/20/ERF2-like"/>
</dbReference>
<evidence type="ECO:0000256" key="6">
    <source>
        <dbReference type="ARBA" id="ARBA00023315"/>
    </source>
</evidence>
<proteinExistence type="inferred from homology"/>
<dbReference type="PANTHER" id="PTHR12246">
    <property type="entry name" value="PALMITOYLTRANSFERASE ZDHHC16"/>
    <property type="match status" value="1"/>
</dbReference>
<evidence type="ECO:0000256" key="4">
    <source>
        <dbReference type="ARBA" id="ARBA00022989"/>
    </source>
</evidence>
<dbReference type="AlphaFoldDB" id="A0A0R3VSK4"/>
<evidence type="ECO:0000313" key="9">
    <source>
        <dbReference type="WBParaSite" id="TASK_0000015101-mRNA-1"/>
    </source>
</evidence>
<feature type="domain" description="Palmitoyltransferase DHHC" evidence="8">
    <location>
        <begin position="134"/>
        <end position="267"/>
    </location>
</feature>
<comment type="domain">
    <text evidence="7">The DHHC domain is required for palmitoyltransferase activity.</text>
</comment>
<feature type="transmembrane region" description="Helical" evidence="7">
    <location>
        <begin position="224"/>
        <end position="251"/>
    </location>
</feature>
<dbReference type="GO" id="GO:0016020">
    <property type="term" value="C:membrane"/>
    <property type="evidence" value="ECO:0007669"/>
    <property type="project" value="UniProtKB-SubCell"/>
</dbReference>
<keyword evidence="3 7" id="KW-0812">Transmembrane</keyword>
<dbReference type="STRING" id="60517.A0A0R3VSK4"/>
<feature type="transmembrane region" description="Helical" evidence="7">
    <location>
        <begin position="180"/>
        <end position="204"/>
    </location>
</feature>
<evidence type="ECO:0000256" key="1">
    <source>
        <dbReference type="ARBA" id="ARBA00004141"/>
    </source>
</evidence>
<feature type="transmembrane region" description="Helical" evidence="7">
    <location>
        <begin position="56"/>
        <end position="83"/>
    </location>
</feature>
<dbReference type="WBParaSite" id="TASK_0000015101-mRNA-1">
    <property type="protein sequence ID" value="TASK_0000015101-mRNA-1"/>
    <property type="gene ID" value="TASK_0000015101"/>
</dbReference>
<keyword evidence="6 7" id="KW-0012">Acyltransferase</keyword>
<comment type="catalytic activity">
    <reaction evidence="7">
        <text>L-cysteinyl-[protein] + hexadecanoyl-CoA = S-hexadecanoyl-L-cysteinyl-[protein] + CoA</text>
        <dbReference type="Rhea" id="RHEA:36683"/>
        <dbReference type="Rhea" id="RHEA-COMP:10131"/>
        <dbReference type="Rhea" id="RHEA-COMP:11032"/>
        <dbReference type="ChEBI" id="CHEBI:29950"/>
        <dbReference type="ChEBI" id="CHEBI:57287"/>
        <dbReference type="ChEBI" id="CHEBI:57379"/>
        <dbReference type="ChEBI" id="CHEBI:74151"/>
        <dbReference type="EC" id="2.3.1.225"/>
    </reaction>
</comment>
<feature type="transmembrane region" description="Helical" evidence="7">
    <location>
        <begin position="89"/>
        <end position="106"/>
    </location>
</feature>
<name>A0A0R3VSK4_TAEAS</name>
<dbReference type="Pfam" id="PF01529">
    <property type="entry name" value="DHHC"/>
    <property type="match status" value="1"/>
</dbReference>
<dbReference type="InterPro" id="IPR001594">
    <property type="entry name" value="Palmitoyltrfase_DHHC"/>
</dbReference>
<organism evidence="9">
    <name type="scientific">Taenia asiatica</name>
    <name type="common">Asian tapeworm</name>
    <dbReference type="NCBI Taxonomy" id="60517"/>
    <lineage>
        <taxon>Eukaryota</taxon>
        <taxon>Metazoa</taxon>
        <taxon>Spiralia</taxon>
        <taxon>Lophotrochozoa</taxon>
        <taxon>Platyhelminthes</taxon>
        <taxon>Cestoda</taxon>
        <taxon>Eucestoda</taxon>
        <taxon>Cyclophyllidea</taxon>
        <taxon>Taeniidae</taxon>
        <taxon>Taenia</taxon>
    </lineage>
</organism>
<keyword evidence="4 7" id="KW-1133">Transmembrane helix</keyword>
<dbReference type="PROSITE" id="PS50216">
    <property type="entry name" value="DHHC"/>
    <property type="match status" value="1"/>
</dbReference>
<evidence type="ECO:0000256" key="3">
    <source>
        <dbReference type="ARBA" id="ARBA00022692"/>
    </source>
</evidence>
<dbReference type="GO" id="GO:0019706">
    <property type="term" value="F:protein-cysteine S-palmitoyltransferase activity"/>
    <property type="evidence" value="ECO:0007669"/>
    <property type="project" value="UniProtKB-EC"/>
</dbReference>
<comment type="similarity">
    <text evidence="7">Belongs to the DHHC palmitoyltransferase family.</text>
</comment>
<dbReference type="EC" id="2.3.1.225" evidence="7"/>
<keyword evidence="5 7" id="KW-0472">Membrane</keyword>
<sequence length="435" mass="49012">MDVRCIQQRRSTTRLRKCALLKCRVRKLPKIVVMSTDPLLLNDSVCRTFSSKCRRLFHLGPIFGMGLVIFLTLASLSVITSTFLPSRKIFASVNAFFCVFLSFYILRSYALAAWFGPGFVEFRWQPSNPKDKPFLQFCLACDGFKPPRSHHCHSCGRCVLKMDHHCPWINSCVGHLNHGYFLHFVLSAPLGCLYCCILCSYRIYFVITRSYALYRFGYDYRILFNFYEIAILLIALGLAFGVILAVGGLGFCQVKGALRNRTVIEDWIMTKASDRRDSESNAKPMVYPYDLGWRRNLLQVLSWSGNPIGDGYLWPLKPGCGTYDLTIEQLKQKDLKNKSAIPFQIERAYSGSTLPISFGCRTCCCPPCSGENRMAVAVGQTVLVTRGHKGWYYGQLASTAEKDDGHSPKIPIKGWFPKACVSVAANHNAGKAKQS</sequence>
<reference evidence="9" key="1">
    <citation type="submission" date="2017-02" db="UniProtKB">
        <authorList>
            <consortium name="WormBaseParasite"/>
        </authorList>
    </citation>
    <scope>IDENTIFICATION</scope>
</reference>
<evidence type="ECO:0000256" key="2">
    <source>
        <dbReference type="ARBA" id="ARBA00022679"/>
    </source>
</evidence>
<evidence type="ECO:0000256" key="5">
    <source>
        <dbReference type="ARBA" id="ARBA00023136"/>
    </source>
</evidence>
<evidence type="ECO:0000256" key="7">
    <source>
        <dbReference type="RuleBase" id="RU079119"/>
    </source>
</evidence>
<keyword evidence="2 7" id="KW-0808">Transferase</keyword>
<accession>A0A0R3VSK4</accession>